<feature type="region of interest" description="Disordered" evidence="2">
    <location>
        <begin position="53"/>
        <end position="77"/>
    </location>
</feature>
<organism evidence="3">
    <name type="scientific">marine sediment metagenome</name>
    <dbReference type="NCBI Taxonomy" id="412755"/>
    <lineage>
        <taxon>unclassified sequences</taxon>
        <taxon>metagenomes</taxon>
        <taxon>ecological metagenomes</taxon>
    </lineage>
</organism>
<dbReference type="EMBL" id="BARS01030329">
    <property type="protein sequence ID" value="GAG20540.1"/>
    <property type="molecule type" value="Genomic_DNA"/>
</dbReference>
<feature type="non-terminal residue" evidence="3">
    <location>
        <position position="77"/>
    </location>
</feature>
<protein>
    <submittedName>
        <fullName evidence="3">Uncharacterized protein</fullName>
    </submittedName>
</protein>
<gene>
    <name evidence="3" type="ORF">S01H1_47305</name>
</gene>
<reference evidence="3" key="1">
    <citation type="journal article" date="2014" name="Front. Microbiol.">
        <title>High frequency of phylogenetically diverse reductive dehalogenase-homologous genes in deep subseafloor sedimentary metagenomes.</title>
        <authorList>
            <person name="Kawai M."/>
            <person name="Futagami T."/>
            <person name="Toyoda A."/>
            <person name="Takaki Y."/>
            <person name="Nishi S."/>
            <person name="Hori S."/>
            <person name="Arai W."/>
            <person name="Tsubouchi T."/>
            <person name="Morono Y."/>
            <person name="Uchiyama I."/>
            <person name="Ito T."/>
            <person name="Fujiyama A."/>
            <person name="Inagaki F."/>
            <person name="Takami H."/>
        </authorList>
    </citation>
    <scope>NUCLEOTIDE SEQUENCE</scope>
    <source>
        <strain evidence="3">Expedition CK06-06</strain>
    </source>
</reference>
<sequence length="77" mass="9109">MDHIKEAFQKVKQDIDSLKKEINFMRLDLTENRKKMIKMCEIVKKIDNFNQNNTIDTSTNRHITSTHSTHLSTHNIP</sequence>
<evidence type="ECO:0000256" key="1">
    <source>
        <dbReference type="SAM" id="Coils"/>
    </source>
</evidence>
<evidence type="ECO:0000313" key="3">
    <source>
        <dbReference type="EMBL" id="GAG20540.1"/>
    </source>
</evidence>
<feature type="compositionally biased region" description="Low complexity" evidence="2">
    <location>
        <begin position="62"/>
        <end position="77"/>
    </location>
</feature>
<proteinExistence type="predicted"/>
<name>X0VQQ3_9ZZZZ</name>
<evidence type="ECO:0000256" key="2">
    <source>
        <dbReference type="SAM" id="MobiDB-lite"/>
    </source>
</evidence>
<dbReference type="AlphaFoldDB" id="X0VQQ3"/>
<accession>X0VQQ3</accession>
<keyword evidence="1" id="KW-0175">Coiled coil</keyword>
<comment type="caution">
    <text evidence="3">The sequence shown here is derived from an EMBL/GenBank/DDBJ whole genome shotgun (WGS) entry which is preliminary data.</text>
</comment>
<feature type="coiled-coil region" evidence="1">
    <location>
        <begin position="1"/>
        <end position="35"/>
    </location>
</feature>